<sequence>MGTVTRGTTGVNRLRKCDRWMCHHPAIRSALRNAVCNTVPSVSADTCANTCTDACTDAATGAPLAIDLGYGAAPWTTVEMATRLRTHVCPTLEVVGLEIDPSRLFPPQNGVRFELGGFELSHYHPSLVRAFNVLRQYSEAEVGNAWRIMQSRLAPGGLIVEGTCNEVGQRAAWILLDNERPRSLTLAWSPTAVTTPSDVAERLPKALIHRNVPGEKIYDLLQAADAAWDATAGYATFGPIDRWRRAKNLLRENGWPVDRQRRKLQDCILTVPWEAVAPADNVLGY</sequence>
<dbReference type="Proteomes" id="UP000248606">
    <property type="component" value="Unassembled WGS sequence"/>
</dbReference>
<reference evidence="1 2" key="1">
    <citation type="submission" date="2017-08" db="EMBL/GenBank/DDBJ databases">
        <title>Infants hospitalized years apart are colonized by the same room-sourced microbial strains.</title>
        <authorList>
            <person name="Brooks B."/>
            <person name="Olm M.R."/>
            <person name="Firek B.A."/>
            <person name="Baker R."/>
            <person name="Thomas B.C."/>
            <person name="Morowitz M.J."/>
            <person name="Banfield J.F."/>
        </authorList>
    </citation>
    <scope>NUCLEOTIDE SEQUENCE [LARGE SCALE GENOMIC DNA]</scope>
    <source>
        <strain evidence="1">S2_006_000_R1_57</strain>
    </source>
</reference>
<accession>A0A2W5K2Z8</accession>
<evidence type="ECO:0000313" key="2">
    <source>
        <dbReference type="Proteomes" id="UP000248606"/>
    </source>
</evidence>
<proteinExistence type="predicted"/>
<dbReference type="EMBL" id="QFOZ01000004">
    <property type="protein sequence ID" value="PZP89186.1"/>
    <property type="molecule type" value="Genomic_DNA"/>
</dbReference>
<name>A0A2W5K2Z8_9ACTN</name>
<comment type="caution">
    <text evidence="1">The sequence shown here is derived from an EMBL/GenBank/DDBJ whole genome shotgun (WGS) entry which is preliminary data.</text>
</comment>
<dbReference type="GO" id="GO:0008168">
    <property type="term" value="F:methyltransferase activity"/>
    <property type="evidence" value="ECO:0007669"/>
    <property type="project" value="UniProtKB-KW"/>
</dbReference>
<organism evidence="1 2">
    <name type="scientific">Lawsonella clevelandensis</name>
    <dbReference type="NCBI Taxonomy" id="1528099"/>
    <lineage>
        <taxon>Bacteria</taxon>
        <taxon>Bacillati</taxon>
        <taxon>Actinomycetota</taxon>
        <taxon>Actinomycetes</taxon>
        <taxon>Mycobacteriales</taxon>
        <taxon>Lawsonellaceae</taxon>
        <taxon>Lawsonella</taxon>
    </lineage>
</organism>
<protein>
    <submittedName>
        <fullName evidence="1">SAM-dependent methyltransferase</fullName>
    </submittedName>
</protein>
<dbReference type="GO" id="GO:0032259">
    <property type="term" value="P:methylation"/>
    <property type="evidence" value="ECO:0007669"/>
    <property type="project" value="UniProtKB-KW"/>
</dbReference>
<dbReference type="AlphaFoldDB" id="A0A2W5K2Z8"/>
<gene>
    <name evidence="1" type="ORF">DI579_04385</name>
</gene>
<keyword evidence="1" id="KW-0808">Transferase</keyword>
<evidence type="ECO:0000313" key="1">
    <source>
        <dbReference type="EMBL" id="PZP89186.1"/>
    </source>
</evidence>
<keyword evidence="1" id="KW-0489">Methyltransferase</keyword>